<proteinExistence type="predicted"/>
<evidence type="ECO:0000256" key="1">
    <source>
        <dbReference type="SAM" id="MobiDB-lite"/>
    </source>
</evidence>
<dbReference type="EMBL" id="LK055096">
    <property type="protein sequence ID" value="CDR71644.1"/>
    <property type="molecule type" value="Genomic_DNA"/>
</dbReference>
<feature type="region of interest" description="Disordered" evidence="1">
    <location>
        <begin position="55"/>
        <end position="85"/>
    </location>
</feature>
<dbReference type="KEGG" id="bbig:BBBOND_0003020"/>
<reference evidence="2" key="1">
    <citation type="journal article" date="2014" name="Nucleic Acids Res.">
        <title>The evolutionary dynamics of variant antigen genes in Babesia reveal a history of genomic innovation underlying host-parasite interaction.</title>
        <authorList>
            <person name="Jackson A.P."/>
            <person name="Otto T.D."/>
            <person name="Darby A."/>
            <person name="Ramaprasad A."/>
            <person name="Xia D."/>
            <person name="Echaide I.E."/>
            <person name="Farber M."/>
            <person name="Gahlot S."/>
            <person name="Gamble J."/>
            <person name="Gupta D."/>
            <person name="Gupta Y."/>
            <person name="Jackson L."/>
            <person name="Malandrin L."/>
            <person name="Malas T.B."/>
            <person name="Moussa E."/>
            <person name="Nair M."/>
            <person name="Reid AJ."/>
            <person name="Sanders M."/>
            <person name="Sharma J."/>
            <person name="Tracey A."/>
            <person name="Quail M.A."/>
            <person name="Weir W."/>
            <person name="Wastling J.M."/>
            <person name="Hall N."/>
            <person name="Willadsen P."/>
            <person name="Lingelbach K."/>
            <person name="Shiels B."/>
            <person name="Tait A."/>
            <person name="Berriman M."/>
            <person name="Allred D.R."/>
            <person name="Pain A."/>
        </authorList>
    </citation>
    <scope>NUCLEOTIDE SEQUENCE</scope>
    <source>
        <strain evidence="2">Bond</strain>
    </source>
</reference>
<name>A0A061BJH6_BABBI</name>
<reference evidence="2" key="2">
    <citation type="submission" date="2014-06" db="EMBL/GenBank/DDBJ databases">
        <authorList>
            <person name="Aslett M."/>
            <person name="De Silva Nishadi"/>
        </authorList>
    </citation>
    <scope>NUCLEOTIDE SEQUENCE</scope>
    <source>
        <strain evidence="2">Bond</strain>
    </source>
</reference>
<evidence type="ECO:0000313" key="2">
    <source>
        <dbReference type="EMBL" id="CDR71644.1"/>
    </source>
</evidence>
<dbReference type="RefSeq" id="XP_012770591.1">
    <property type="nucleotide sequence ID" value="XM_012915137.1"/>
</dbReference>
<gene>
    <name evidence="2" type="ORF">BBBOND_0003020</name>
</gene>
<protein>
    <submittedName>
        <fullName evidence="2">Uncharacterized protein</fullName>
    </submittedName>
</protein>
<feature type="non-terminal residue" evidence="2">
    <location>
        <position position="1"/>
    </location>
</feature>
<dbReference type="AlphaFoldDB" id="A0A061BJH6"/>
<dbReference type="GeneID" id="24561867"/>
<organism evidence="2">
    <name type="scientific">Babesia bigemina</name>
    <dbReference type="NCBI Taxonomy" id="5866"/>
    <lineage>
        <taxon>Eukaryota</taxon>
        <taxon>Sar</taxon>
        <taxon>Alveolata</taxon>
        <taxon>Apicomplexa</taxon>
        <taxon>Aconoidasida</taxon>
        <taxon>Piroplasmida</taxon>
        <taxon>Babesiidae</taxon>
        <taxon>Babesia</taxon>
    </lineage>
</organism>
<feature type="region of interest" description="Disordered" evidence="1">
    <location>
        <begin position="1"/>
        <end position="29"/>
    </location>
</feature>
<sequence length="85" mass="9032">VSARPRIADTGGCARRGRGARQTDKAYHRKHCATPRRSCHPLTLLHYSALAAIPPVPRLPSPQSGHPARRRHAPEPGTTGGCGPG</sequence>
<dbReference type="VEuPathDB" id="PiroplasmaDB:BBBOND_0003020"/>
<accession>A0A061BJH6</accession>